<dbReference type="AlphaFoldDB" id="A0A1A8UAK2"/>
<feature type="chain" id="PRO_5015059115" description="Secreted protein" evidence="1">
    <location>
        <begin position="22"/>
        <end position="105"/>
    </location>
</feature>
<sequence>MCCYASASGMRIFSLFTQTLSLSVKEDQQPCHNNSQQNIKLCLLVFLLLPQHNVRGLTGGVQTCTERFIYLFFCFDRPVKKFCETERERSENSKRRDYANVKVQI</sequence>
<feature type="signal peptide" evidence="1">
    <location>
        <begin position="1"/>
        <end position="21"/>
    </location>
</feature>
<gene>
    <name evidence="2" type="primary">Nfu_g_1_009123</name>
</gene>
<evidence type="ECO:0000256" key="1">
    <source>
        <dbReference type="SAM" id="SignalP"/>
    </source>
</evidence>
<dbReference type="EMBL" id="HAEJ01004683">
    <property type="protein sequence ID" value="SBS45140.1"/>
    <property type="molecule type" value="Transcribed_RNA"/>
</dbReference>
<keyword evidence="1" id="KW-0732">Signal</keyword>
<proteinExistence type="predicted"/>
<reference evidence="2" key="2">
    <citation type="submission" date="2016-06" db="EMBL/GenBank/DDBJ databases">
        <title>The genome of a short-lived fish provides insights into sex chromosome evolution and the genetic control of aging.</title>
        <authorList>
            <person name="Reichwald K."/>
            <person name="Felder M."/>
            <person name="Petzold A."/>
            <person name="Koch P."/>
            <person name="Groth M."/>
            <person name="Platzer M."/>
        </authorList>
    </citation>
    <scope>NUCLEOTIDE SEQUENCE</scope>
    <source>
        <tissue evidence="2">Brain</tissue>
    </source>
</reference>
<evidence type="ECO:0008006" key="3">
    <source>
        <dbReference type="Google" id="ProtNLM"/>
    </source>
</evidence>
<name>A0A1A8UAK2_NOTFU</name>
<accession>A0A1A8UAK2</accession>
<organism evidence="2">
    <name type="scientific">Nothobranchius furzeri</name>
    <name type="common">Turquoise killifish</name>
    <dbReference type="NCBI Taxonomy" id="105023"/>
    <lineage>
        <taxon>Eukaryota</taxon>
        <taxon>Metazoa</taxon>
        <taxon>Chordata</taxon>
        <taxon>Craniata</taxon>
        <taxon>Vertebrata</taxon>
        <taxon>Euteleostomi</taxon>
        <taxon>Actinopterygii</taxon>
        <taxon>Neopterygii</taxon>
        <taxon>Teleostei</taxon>
        <taxon>Neoteleostei</taxon>
        <taxon>Acanthomorphata</taxon>
        <taxon>Ovalentaria</taxon>
        <taxon>Atherinomorphae</taxon>
        <taxon>Cyprinodontiformes</taxon>
        <taxon>Nothobranchiidae</taxon>
        <taxon>Nothobranchius</taxon>
    </lineage>
</organism>
<protein>
    <recommendedName>
        <fullName evidence="3">Secreted protein</fullName>
    </recommendedName>
</protein>
<reference evidence="2" key="1">
    <citation type="submission" date="2016-05" db="EMBL/GenBank/DDBJ databases">
        <authorList>
            <person name="Lavstsen T."/>
            <person name="Jespersen J.S."/>
        </authorList>
    </citation>
    <scope>NUCLEOTIDE SEQUENCE</scope>
    <source>
        <tissue evidence="2">Brain</tissue>
    </source>
</reference>
<dbReference type="EMBL" id="HADY01019554">
    <property type="protein sequence ID" value="SBP58039.1"/>
    <property type="molecule type" value="Transcribed_RNA"/>
</dbReference>
<evidence type="ECO:0000313" key="2">
    <source>
        <dbReference type="EMBL" id="SBS45140.1"/>
    </source>
</evidence>